<evidence type="ECO:0000313" key="3">
    <source>
        <dbReference type="Proteomes" id="UP001597521"/>
    </source>
</evidence>
<feature type="compositionally biased region" description="Pro residues" evidence="1">
    <location>
        <begin position="98"/>
        <end position="127"/>
    </location>
</feature>
<feature type="region of interest" description="Disordered" evidence="1">
    <location>
        <begin position="94"/>
        <end position="127"/>
    </location>
</feature>
<dbReference type="RefSeq" id="WP_386830589.1">
    <property type="nucleotide sequence ID" value="NZ_JBHUNP010000001.1"/>
</dbReference>
<name>A0ABW5QF99_9HYPH</name>
<organism evidence="2 3">
    <name type="scientific">Devosia albogilva</name>
    <dbReference type="NCBI Taxonomy" id="429726"/>
    <lineage>
        <taxon>Bacteria</taxon>
        <taxon>Pseudomonadati</taxon>
        <taxon>Pseudomonadota</taxon>
        <taxon>Alphaproteobacteria</taxon>
        <taxon>Hyphomicrobiales</taxon>
        <taxon>Devosiaceae</taxon>
        <taxon>Devosia</taxon>
    </lineage>
</organism>
<gene>
    <name evidence="2" type="ORF">ACFSX5_00010</name>
</gene>
<comment type="caution">
    <text evidence="2">The sequence shown here is derived from an EMBL/GenBank/DDBJ whole genome shotgun (WGS) entry which is preliminary data.</text>
</comment>
<proteinExistence type="predicted"/>
<protein>
    <submittedName>
        <fullName evidence="2">Uncharacterized protein</fullName>
    </submittedName>
</protein>
<evidence type="ECO:0000313" key="2">
    <source>
        <dbReference type="EMBL" id="MFD2646176.1"/>
    </source>
</evidence>
<reference evidence="3" key="1">
    <citation type="journal article" date="2019" name="Int. J. Syst. Evol. Microbiol.">
        <title>The Global Catalogue of Microorganisms (GCM) 10K type strain sequencing project: providing services to taxonomists for standard genome sequencing and annotation.</title>
        <authorList>
            <consortium name="The Broad Institute Genomics Platform"/>
            <consortium name="The Broad Institute Genome Sequencing Center for Infectious Disease"/>
            <person name="Wu L."/>
            <person name="Ma J."/>
        </authorList>
    </citation>
    <scope>NUCLEOTIDE SEQUENCE [LARGE SCALE GENOMIC DNA]</scope>
    <source>
        <strain evidence="3">CCM 7427</strain>
    </source>
</reference>
<evidence type="ECO:0000256" key="1">
    <source>
        <dbReference type="SAM" id="MobiDB-lite"/>
    </source>
</evidence>
<sequence length="127" mass="14211">MFVLLLGGNALLGTALLLHSDIARLWSGKTDQIISAYEDRIAELRVEIDRLHSRNYAQAGDMNLQLQELAQQQEVLLEQHQLVKVLVDKADALGIAPRQPPRQPPSPYPRRPPAIPTSPPRPPRSTR</sequence>
<dbReference type="EMBL" id="JBHUNP010000001">
    <property type="protein sequence ID" value="MFD2646176.1"/>
    <property type="molecule type" value="Genomic_DNA"/>
</dbReference>
<dbReference type="Proteomes" id="UP001597521">
    <property type="component" value="Unassembled WGS sequence"/>
</dbReference>
<keyword evidence="3" id="KW-1185">Reference proteome</keyword>
<accession>A0ABW5QF99</accession>